<dbReference type="Proteomes" id="UP001500804">
    <property type="component" value="Unassembled WGS sequence"/>
</dbReference>
<organism evidence="3 4">
    <name type="scientific">Pseudonocardia adelaidensis</name>
    <dbReference type="NCBI Taxonomy" id="648754"/>
    <lineage>
        <taxon>Bacteria</taxon>
        <taxon>Bacillati</taxon>
        <taxon>Actinomycetota</taxon>
        <taxon>Actinomycetes</taxon>
        <taxon>Pseudonocardiales</taxon>
        <taxon>Pseudonocardiaceae</taxon>
        <taxon>Pseudonocardia</taxon>
    </lineage>
</organism>
<reference evidence="4" key="1">
    <citation type="journal article" date="2019" name="Int. J. Syst. Evol. Microbiol.">
        <title>The Global Catalogue of Microorganisms (GCM) 10K type strain sequencing project: providing services to taxonomists for standard genome sequencing and annotation.</title>
        <authorList>
            <consortium name="The Broad Institute Genomics Platform"/>
            <consortium name="The Broad Institute Genome Sequencing Center for Infectious Disease"/>
            <person name="Wu L."/>
            <person name="Ma J."/>
        </authorList>
    </citation>
    <scope>NUCLEOTIDE SEQUENCE [LARGE SCALE GENOMIC DNA]</scope>
    <source>
        <strain evidence="4">JCM 18302</strain>
    </source>
</reference>
<comment type="caution">
    <text evidence="3">The sequence shown here is derived from an EMBL/GenBank/DDBJ whole genome shotgun (WGS) entry which is preliminary data.</text>
</comment>
<dbReference type="SUPFAM" id="SSF53474">
    <property type="entry name" value="alpha/beta-Hydrolases"/>
    <property type="match status" value="1"/>
</dbReference>
<evidence type="ECO:0000313" key="4">
    <source>
        <dbReference type="Proteomes" id="UP001500804"/>
    </source>
</evidence>
<dbReference type="InterPro" id="IPR050583">
    <property type="entry name" value="Mycobacterial_A85_antigen"/>
</dbReference>
<proteinExistence type="predicted"/>
<dbReference type="InterPro" id="IPR000801">
    <property type="entry name" value="Esterase-like"/>
</dbReference>
<evidence type="ECO:0000313" key="3">
    <source>
        <dbReference type="EMBL" id="GAA5135408.1"/>
    </source>
</evidence>
<sequence length="366" mass="38900">MGLMRSRSGLAVAVSVVLVALSACGGRSTQAGEPDPEAAADRTGPPAAGTWERVRVHGTSLEGNLLGETADPDVSIYLPASYATAPDRRYPVVYVLHGYTGTDLSYFGPGSRGLDKIADRVFGSGSAREMILVMPNCMNRYGGCMYSSSVTAGDWEGYVADDLVGYVDRTYRTIAARESRGLAGHSMGGYGTIRIGMKRPDAFSALYALSSCCLNEGTIRPPAGGVTPLAESIGSPDEAQGDRAVMGTLARAAAWAPNPANPPFFFDLPTKGGEVQPEIAEKWAANSPVAMLDQYVGSLGKYTAIALDIGLQDSLLAGNRVFVERLTRFGVPHTFETYEGDHTSGIAQRLEEKVLPFFSQHLEFAP</sequence>
<dbReference type="PANTHER" id="PTHR48098">
    <property type="entry name" value="ENTEROCHELIN ESTERASE-RELATED"/>
    <property type="match status" value="1"/>
</dbReference>
<gene>
    <name evidence="3" type="ORF">GCM10023320_64890</name>
</gene>
<name>A0ABP9P2A7_9PSEU</name>
<keyword evidence="2" id="KW-0732">Signal</keyword>
<accession>A0ABP9P2A7</accession>
<dbReference type="InterPro" id="IPR029058">
    <property type="entry name" value="AB_hydrolase_fold"/>
</dbReference>
<feature type="signal peptide" evidence="2">
    <location>
        <begin position="1"/>
        <end position="25"/>
    </location>
</feature>
<evidence type="ECO:0000256" key="2">
    <source>
        <dbReference type="SAM" id="SignalP"/>
    </source>
</evidence>
<dbReference type="PANTHER" id="PTHR48098:SF1">
    <property type="entry name" value="DIACYLGLYCEROL ACYLTRANSFERASE_MYCOLYLTRANSFERASE AG85A"/>
    <property type="match status" value="1"/>
</dbReference>
<evidence type="ECO:0000256" key="1">
    <source>
        <dbReference type="SAM" id="MobiDB-lite"/>
    </source>
</evidence>
<dbReference type="PROSITE" id="PS51257">
    <property type="entry name" value="PROKAR_LIPOPROTEIN"/>
    <property type="match status" value="1"/>
</dbReference>
<dbReference type="Gene3D" id="3.40.50.1820">
    <property type="entry name" value="alpha/beta hydrolase"/>
    <property type="match status" value="1"/>
</dbReference>
<keyword evidence="4" id="KW-1185">Reference proteome</keyword>
<dbReference type="Pfam" id="PF00756">
    <property type="entry name" value="Esterase"/>
    <property type="match status" value="1"/>
</dbReference>
<keyword evidence="3" id="KW-0378">Hydrolase</keyword>
<protein>
    <submittedName>
        <fullName evidence="3">Alpha/beta hydrolase family protein</fullName>
    </submittedName>
</protein>
<feature type="region of interest" description="Disordered" evidence="1">
    <location>
        <begin position="27"/>
        <end position="49"/>
    </location>
</feature>
<feature type="chain" id="PRO_5045313984" evidence="2">
    <location>
        <begin position="26"/>
        <end position="366"/>
    </location>
</feature>
<dbReference type="EMBL" id="BAABJO010000032">
    <property type="protein sequence ID" value="GAA5135408.1"/>
    <property type="molecule type" value="Genomic_DNA"/>
</dbReference>
<dbReference type="GO" id="GO:0016787">
    <property type="term" value="F:hydrolase activity"/>
    <property type="evidence" value="ECO:0007669"/>
    <property type="project" value="UniProtKB-KW"/>
</dbReference>